<keyword evidence="7 8" id="KW-0472">Membrane</keyword>
<keyword evidence="3" id="KW-1003">Cell membrane</keyword>
<comment type="subcellular location">
    <subcellularLocation>
        <location evidence="1">Cell inner membrane</location>
        <topology evidence="1">Multi-pass membrane protein</topology>
    </subcellularLocation>
</comment>
<comment type="similarity">
    <text evidence="2">Belongs to the major facilitator superfamily. Organophosphate:Pi antiporter (OPA) (TC 2.A.1.4) family.</text>
</comment>
<dbReference type="NCBIfam" id="TIGR00881">
    <property type="entry name" value="2A0104"/>
    <property type="match status" value="1"/>
</dbReference>
<evidence type="ECO:0000259" key="9">
    <source>
        <dbReference type="PROSITE" id="PS50850"/>
    </source>
</evidence>
<dbReference type="Gene3D" id="1.20.1250.20">
    <property type="entry name" value="MFS general substrate transporter like domains"/>
    <property type="match status" value="2"/>
</dbReference>
<evidence type="ECO:0000256" key="5">
    <source>
        <dbReference type="ARBA" id="ARBA00022692"/>
    </source>
</evidence>
<dbReference type="GO" id="GO:0035435">
    <property type="term" value="P:phosphate ion transmembrane transport"/>
    <property type="evidence" value="ECO:0007669"/>
    <property type="project" value="TreeGrafter"/>
</dbReference>
<keyword evidence="4" id="KW-0997">Cell inner membrane</keyword>
<dbReference type="InterPro" id="IPR051337">
    <property type="entry name" value="OPA_Antiporter"/>
</dbReference>
<evidence type="ECO:0000256" key="6">
    <source>
        <dbReference type="ARBA" id="ARBA00022989"/>
    </source>
</evidence>
<dbReference type="SUPFAM" id="SSF103473">
    <property type="entry name" value="MFS general substrate transporter"/>
    <property type="match status" value="1"/>
</dbReference>
<dbReference type="PROSITE" id="PS50850">
    <property type="entry name" value="MFS"/>
    <property type="match status" value="1"/>
</dbReference>
<organism evidence="10">
    <name type="scientific">Salmonella enterica</name>
    <name type="common">Salmonella choleraesuis</name>
    <dbReference type="NCBI Taxonomy" id="28901"/>
    <lineage>
        <taxon>Bacteria</taxon>
        <taxon>Pseudomonadati</taxon>
        <taxon>Pseudomonadota</taxon>
        <taxon>Gammaproteobacteria</taxon>
        <taxon>Enterobacterales</taxon>
        <taxon>Enterobacteriaceae</taxon>
        <taxon>Salmonella</taxon>
    </lineage>
</organism>
<dbReference type="InterPro" id="IPR021159">
    <property type="entry name" value="Sugar-P_transporter_CS"/>
</dbReference>
<dbReference type="InterPro" id="IPR000849">
    <property type="entry name" value="Sugar_P_transporter"/>
</dbReference>
<feature type="transmembrane region" description="Helical" evidence="8">
    <location>
        <begin position="26"/>
        <end position="44"/>
    </location>
</feature>
<dbReference type="GO" id="GO:0005886">
    <property type="term" value="C:plasma membrane"/>
    <property type="evidence" value="ECO:0007669"/>
    <property type="project" value="UniProtKB-SubCell"/>
</dbReference>
<reference evidence="10" key="1">
    <citation type="journal article" date="2018" name="Genome Biol.">
        <title>SKESA: strategic k-mer extension for scrupulous assemblies.</title>
        <authorList>
            <person name="Souvorov A."/>
            <person name="Agarwala R."/>
            <person name="Lipman D.J."/>
        </authorList>
    </citation>
    <scope>NUCLEOTIDE SEQUENCE</scope>
    <source>
        <strain evidence="10">SAL3366</strain>
    </source>
</reference>
<evidence type="ECO:0000256" key="4">
    <source>
        <dbReference type="ARBA" id="ARBA00022519"/>
    </source>
</evidence>
<evidence type="ECO:0000256" key="1">
    <source>
        <dbReference type="ARBA" id="ARBA00004429"/>
    </source>
</evidence>
<feature type="transmembrane region" description="Helical" evidence="8">
    <location>
        <begin position="259"/>
        <end position="285"/>
    </location>
</feature>
<dbReference type="RefSeq" id="WP_079816805.1">
    <property type="nucleotide sequence ID" value="NZ_MXKL01000011.1"/>
</dbReference>
<evidence type="ECO:0000256" key="8">
    <source>
        <dbReference type="SAM" id="Phobius"/>
    </source>
</evidence>
<sequence>MLTILKTGQSAHKVPPEKVQATYGRYRIQALLSVFLGYLAYYIVRNNFTLSTPYLKEQLDLSATQIGLLSSCMLIAYGISKGVMSSLADKASPKVFMACGLVLCAIVNVGLGFSSAFWIFAALVVFNGLFQGMGVGPSFITIANWFPRRERGRVGAFWNISHNVGGGIVAPIVGAAFAILGNEHWQSASYIVLACVAVIFALIVLVLGKGSPREEGLPSLEQMMPEEKVVLKTKNTAKAPENMSAWQIFCTYVLRNKNAWYISLVDVFVYMVRFGMISWLPIYLLTVKHFSKEQMSVAFLFFEWAAIPSTLLAGWLSDKLFKGRRMPLAMICMALIFVCLIGYWKSESLLMVTIFAAIVGCLIYVPQFLASVQTMEIVPSFAVGSAVGLRGFMSYIFGASLGTSLFGVMVDKLGWYGGFYLLMGGIVCCILFCYLSHRGALELERQRQNALHNQDSLQLADAQ</sequence>
<accession>A0A735NZA3</accession>
<feature type="transmembrane region" description="Helical" evidence="8">
    <location>
        <begin position="187"/>
        <end position="207"/>
    </location>
</feature>
<dbReference type="NCBIfam" id="NF047787">
    <property type="entry name" value="PhglyTportPgtP"/>
    <property type="match status" value="1"/>
</dbReference>
<dbReference type="EMBL" id="DAASUD010000011">
    <property type="protein sequence ID" value="HAE7036913.1"/>
    <property type="molecule type" value="Genomic_DNA"/>
</dbReference>
<feature type="domain" description="Major facilitator superfamily (MFS) profile" evidence="9">
    <location>
        <begin position="26"/>
        <end position="441"/>
    </location>
</feature>
<dbReference type="GO" id="GO:0061513">
    <property type="term" value="F:glucose 6-phosphate:phosphate antiporter activity"/>
    <property type="evidence" value="ECO:0007669"/>
    <property type="project" value="TreeGrafter"/>
</dbReference>
<dbReference type="PIRSF" id="PIRSF002808">
    <property type="entry name" value="Hexose_phosphate_transp"/>
    <property type="match status" value="1"/>
</dbReference>
<evidence type="ECO:0000256" key="7">
    <source>
        <dbReference type="ARBA" id="ARBA00023136"/>
    </source>
</evidence>
<feature type="transmembrane region" description="Helical" evidence="8">
    <location>
        <begin position="95"/>
        <end position="113"/>
    </location>
</feature>
<dbReference type="PANTHER" id="PTHR43826">
    <property type="entry name" value="GLUCOSE-6-PHOSPHATE EXCHANGER SLC37A4"/>
    <property type="match status" value="1"/>
</dbReference>
<feature type="transmembrane region" description="Helical" evidence="8">
    <location>
        <begin position="64"/>
        <end position="83"/>
    </location>
</feature>
<dbReference type="InterPro" id="IPR020846">
    <property type="entry name" value="MFS_dom"/>
</dbReference>
<comment type="caution">
    <text evidence="10">The sequence shown here is derived from an EMBL/GenBank/DDBJ whole genome shotgun (WGS) entry which is preliminary data.</text>
</comment>
<dbReference type="PROSITE" id="PS00942">
    <property type="entry name" value="GLPT"/>
    <property type="match status" value="1"/>
</dbReference>
<dbReference type="PANTHER" id="PTHR43826:SF6">
    <property type="entry name" value="GLYCEROL-3-PHOSPHATE TRANSPORTER"/>
    <property type="match status" value="1"/>
</dbReference>
<name>A0A735NZA3_SALER</name>
<feature type="transmembrane region" description="Helical" evidence="8">
    <location>
        <begin position="381"/>
        <end position="401"/>
    </location>
</feature>
<dbReference type="CDD" id="cd17345">
    <property type="entry name" value="MFS_GlpT"/>
    <property type="match status" value="1"/>
</dbReference>
<feature type="transmembrane region" description="Helical" evidence="8">
    <location>
        <begin position="297"/>
        <end position="316"/>
    </location>
</feature>
<dbReference type="Pfam" id="PF07690">
    <property type="entry name" value="MFS_1"/>
    <property type="match status" value="1"/>
</dbReference>
<feature type="transmembrane region" description="Helical" evidence="8">
    <location>
        <begin position="413"/>
        <end position="435"/>
    </location>
</feature>
<dbReference type="InterPro" id="IPR036259">
    <property type="entry name" value="MFS_trans_sf"/>
</dbReference>
<feature type="transmembrane region" description="Helical" evidence="8">
    <location>
        <begin position="119"/>
        <end position="145"/>
    </location>
</feature>
<evidence type="ECO:0000313" key="10">
    <source>
        <dbReference type="EMBL" id="HAE7036913.1"/>
    </source>
</evidence>
<evidence type="ECO:0000256" key="3">
    <source>
        <dbReference type="ARBA" id="ARBA00022475"/>
    </source>
</evidence>
<feature type="transmembrane region" description="Helical" evidence="8">
    <location>
        <begin position="350"/>
        <end position="369"/>
    </location>
</feature>
<dbReference type="InterPro" id="IPR011701">
    <property type="entry name" value="MFS"/>
</dbReference>
<feature type="transmembrane region" description="Helical" evidence="8">
    <location>
        <begin position="328"/>
        <end position="344"/>
    </location>
</feature>
<protein>
    <submittedName>
        <fullName evidence="10">Phosphoglycerate transporter PgtP</fullName>
    </submittedName>
</protein>
<proteinExistence type="inferred from homology"/>
<keyword evidence="5 8" id="KW-0812">Transmembrane</keyword>
<feature type="transmembrane region" description="Helical" evidence="8">
    <location>
        <begin position="157"/>
        <end position="181"/>
    </location>
</feature>
<reference evidence="10" key="2">
    <citation type="submission" date="2018-07" db="EMBL/GenBank/DDBJ databases">
        <authorList>
            <consortium name="NCBI Pathogen Detection Project"/>
        </authorList>
    </citation>
    <scope>NUCLEOTIDE SEQUENCE</scope>
    <source>
        <strain evidence="10">SAL3366</strain>
    </source>
</reference>
<evidence type="ECO:0000256" key="2">
    <source>
        <dbReference type="ARBA" id="ARBA00009598"/>
    </source>
</evidence>
<keyword evidence="6 8" id="KW-1133">Transmembrane helix</keyword>
<dbReference type="AlphaFoldDB" id="A0A735NZA3"/>
<gene>
    <name evidence="10" type="primary">pgtP</name>
    <name evidence="10" type="ORF">GNA49_002923</name>
</gene>